<evidence type="ECO:0000313" key="1">
    <source>
        <dbReference type="EMBL" id="TBU64641.1"/>
    </source>
</evidence>
<gene>
    <name evidence="1" type="ORF">BD310DRAFT_280135</name>
</gene>
<keyword evidence="2" id="KW-1185">Reference proteome</keyword>
<accession>A0A4Q9P1L7</accession>
<name>A0A4Q9P1L7_9APHY</name>
<dbReference type="Proteomes" id="UP000292082">
    <property type="component" value="Unassembled WGS sequence"/>
</dbReference>
<dbReference type="AlphaFoldDB" id="A0A4Q9P1L7"/>
<protein>
    <submittedName>
        <fullName evidence="1">Uncharacterized protein</fullName>
    </submittedName>
</protein>
<proteinExistence type="predicted"/>
<reference evidence="1 2" key="1">
    <citation type="submission" date="2019-01" db="EMBL/GenBank/DDBJ databases">
        <title>Draft genome sequences of three monokaryotic isolates of the white-rot basidiomycete fungus Dichomitus squalens.</title>
        <authorList>
            <consortium name="DOE Joint Genome Institute"/>
            <person name="Lopez S.C."/>
            <person name="Andreopoulos B."/>
            <person name="Pangilinan J."/>
            <person name="Lipzen A."/>
            <person name="Riley R."/>
            <person name="Ahrendt S."/>
            <person name="Ng V."/>
            <person name="Barry K."/>
            <person name="Daum C."/>
            <person name="Grigoriev I.V."/>
            <person name="Hilden K.S."/>
            <person name="Makela M.R."/>
            <person name="de Vries R.P."/>
        </authorList>
    </citation>
    <scope>NUCLEOTIDE SEQUENCE [LARGE SCALE GENOMIC DNA]</scope>
    <source>
        <strain evidence="1 2">CBS 464.89</strain>
    </source>
</reference>
<evidence type="ECO:0000313" key="2">
    <source>
        <dbReference type="Proteomes" id="UP000292082"/>
    </source>
</evidence>
<organism evidence="1 2">
    <name type="scientific">Dichomitus squalens</name>
    <dbReference type="NCBI Taxonomy" id="114155"/>
    <lineage>
        <taxon>Eukaryota</taxon>
        <taxon>Fungi</taxon>
        <taxon>Dikarya</taxon>
        <taxon>Basidiomycota</taxon>
        <taxon>Agaricomycotina</taxon>
        <taxon>Agaricomycetes</taxon>
        <taxon>Polyporales</taxon>
        <taxon>Polyporaceae</taxon>
        <taxon>Dichomitus</taxon>
    </lineage>
</organism>
<sequence>MLEVIQVCKRRHEYASKQGHHLQQLGTGRYAPWSLGPRATSVLWMHLLLALPSDGCILGLVTTRKMHPLRRRFLIRMLLLMSPLAKPGCIRLLWFGCIQLLDTYKPFSTSTAHRGRVLN</sequence>
<dbReference type="EMBL" id="ML145085">
    <property type="protein sequence ID" value="TBU64641.1"/>
    <property type="molecule type" value="Genomic_DNA"/>
</dbReference>